<dbReference type="InterPro" id="IPR006115">
    <property type="entry name" value="6PGDH_NADP-bd"/>
</dbReference>
<feature type="domain" description="6-phosphogluconate dehydrogenase C-terminal" evidence="19">
    <location>
        <begin position="345"/>
        <end position="631"/>
    </location>
</feature>
<dbReference type="Pfam" id="PF03446">
    <property type="entry name" value="NAD_binding_2"/>
    <property type="match status" value="1"/>
</dbReference>
<comment type="caution">
    <text evidence="20">The sequence shown here is derived from an EMBL/GenBank/DDBJ whole genome shotgun (WGS) entry which is preliminary data.</text>
</comment>
<dbReference type="Gene3D" id="3.40.50.300">
    <property type="entry name" value="P-loop containing nucleotide triphosphate hydrolases"/>
    <property type="match status" value="1"/>
</dbReference>
<sequence length="639" mass="71564">MVIIVTGVSGSGKTTVGTLLSQKTHLPFFDADDFHPSANVKKMTQGIPLDDSDRMPWLENLASHITEWEKGGGAILACSALKEAYRQMLTVDKNITWIHLKGEKPILEERLQKRENHYMNPGLLDSQLDTWEEPEYGIHVDISRSPEEISKDILTQLNIKHMKSKLGIIGMGVMGKSLALNFVDNGIGLSVFNRTVPGKEEKVATSFAEQNKDFPLLKGFDDMDEFLESLETPKKILLMIPAGEAVDAQLDQLSEHLTGGDIVIDGGNSFFEESNRRVETMRAKGIHFMPMGVSGGEEGARKGPSLMPSGNQEAFSQVEPFLQKIAAKDKNGDACMTYVGPDGSGHFIKMVHNSIEYGEMQAIAEAVHLLRFGLKLSPPEISRILRSWVNDDLKSYLLEITADIYQAKEGDNFLVDLILDAAGQKGTGGWSLSTALKHHVPYSPLAEAVVARQLSSRKSERTELSKIFGHRFRAFGEDKVLLMERIKNAYALCRIINHETGYSLMKEVSDANNWNLNFSEISRIWTNGCIIRSSLMEQLIQVFDETDSLFKHKKTVSKIKELKTDLTFIVGLGLQHEFAIPVMSSAANYLFGRIIEDSSANILQAQRDYFGAHQYQRKDDPSRNYHHTDWLFLKKQSPK</sequence>
<dbReference type="EMBL" id="PVTR01000013">
    <property type="protein sequence ID" value="PRY85308.1"/>
    <property type="molecule type" value="Genomic_DNA"/>
</dbReference>
<evidence type="ECO:0000256" key="14">
    <source>
        <dbReference type="ARBA" id="ARBA00023064"/>
    </source>
</evidence>
<dbReference type="InterPro" id="IPR027417">
    <property type="entry name" value="P-loop_NTPase"/>
</dbReference>
<evidence type="ECO:0000256" key="6">
    <source>
        <dbReference type="ARBA" id="ARBA00011738"/>
    </source>
</evidence>
<dbReference type="SUPFAM" id="SSF52540">
    <property type="entry name" value="P-loop containing nucleoside triphosphate hydrolases"/>
    <property type="match status" value="1"/>
</dbReference>
<evidence type="ECO:0000256" key="2">
    <source>
        <dbReference type="ARBA" id="ARBA00004761"/>
    </source>
</evidence>
<dbReference type="OrthoDB" id="9804542at2"/>
<dbReference type="InterPro" id="IPR006183">
    <property type="entry name" value="Pgluconate_DH"/>
</dbReference>
<keyword evidence="15 18" id="KW-0570">Pentose shunt</keyword>
<dbReference type="SMART" id="SM01350">
    <property type="entry name" value="6PGD"/>
    <property type="match status" value="1"/>
</dbReference>
<proteinExistence type="inferred from homology"/>
<comment type="pathway">
    <text evidence="3 18">Carbohydrate degradation; pentose phosphate pathway; D-ribulose 5-phosphate from D-glucose 6-phosphate (oxidative stage): step 3/3.</text>
</comment>
<dbReference type="Proteomes" id="UP000238157">
    <property type="component" value="Unassembled WGS sequence"/>
</dbReference>
<comment type="catalytic activity">
    <reaction evidence="16">
        <text>D-gluconate + ATP = 6-phospho-D-gluconate + ADP + H(+)</text>
        <dbReference type="Rhea" id="RHEA:19433"/>
        <dbReference type="ChEBI" id="CHEBI:15378"/>
        <dbReference type="ChEBI" id="CHEBI:18391"/>
        <dbReference type="ChEBI" id="CHEBI:30616"/>
        <dbReference type="ChEBI" id="CHEBI:58759"/>
        <dbReference type="ChEBI" id="CHEBI:456216"/>
        <dbReference type="EC" id="2.7.1.12"/>
    </reaction>
</comment>
<dbReference type="UniPathway" id="UPA00115">
    <property type="reaction ID" value="UER00410"/>
</dbReference>
<dbReference type="InterPro" id="IPR006184">
    <property type="entry name" value="6PGdom_BS"/>
</dbReference>
<keyword evidence="8" id="KW-0808">Transferase</keyword>
<dbReference type="Gene3D" id="1.10.1040.10">
    <property type="entry name" value="N-(1-d-carboxylethyl)-l-norvaline Dehydrogenase, domain 2"/>
    <property type="match status" value="1"/>
</dbReference>
<evidence type="ECO:0000256" key="13">
    <source>
        <dbReference type="ARBA" id="ARBA00023002"/>
    </source>
</evidence>
<comment type="catalytic activity">
    <reaction evidence="17 18">
        <text>6-phospho-D-gluconate + NADP(+) = D-ribulose 5-phosphate + CO2 + NADPH</text>
        <dbReference type="Rhea" id="RHEA:10116"/>
        <dbReference type="ChEBI" id="CHEBI:16526"/>
        <dbReference type="ChEBI" id="CHEBI:57783"/>
        <dbReference type="ChEBI" id="CHEBI:58121"/>
        <dbReference type="ChEBI" id="CHEBI:58349"/>
        <dbReference type="ChEBI" id="CHEBI:58759"/>
        <dbReference type="EC" id="1.1.1.44"/>
    </reaction>
</comment>
<dbReference type="SUPFAM" id="SSF48179">
    <property type="entry name" value="6-phosphogluconate dehydrogenase C-terminal domain-like"/>
    <property type="match status" value="1"/>
</dbReference>
<evidence type="ECO:0000256" key="15">
    <source>
        <dbReference type="ARBA" id="ARBA00023126"/>
    </source>
</evidence>
<dbReference type="PRINTS" id="PR00076">
    <property type="entry name" value="6PGDHDRGNASE"/>
</dbReference>
<dbReference type="InterPro" id="IPR013328">
    <property type="entry name" value="6PGD_dom2"/>
</dbReference>
<reference evidence="20 21" key="1">
    <citation type="submission" date="2018-03" db="EMBL/GenBank/DDBJ databases">
        <title>Genomic Encyclopedia of Archaeal and Bacterial Type Strains, Phase II (KMG-II): from individual species to whole genera.</title>
        <authorList>
            <person name="Goeker M."/>
        </authorList>
    </citation>
    <scope>NUCLEOTIDE SEQUENCE [LARGE SCALE GENOMIC DNA]</scope>
    <source>
        <strain evidence="20 21">DSM 27929</strain>
    </source>
</reference>
<accession>A0A2T0WF20</accession>
<evidence type="ECO:0000256" key="5">
    <source>
        <dbReference type="ARBA" id="ARBA00008420"/>
    </source>
</evidence>
<evidence type="ECO:0000256" key="12">
    <source>
        <dbReference type="ARBA" id="ARBA00022857"/>
    </source>
</evidence>
<dbReference type="NCBIfam" id="TIGR00873">
    <property type="entry name" value="gnd"/>
    <property type="match status" value="1"/>
</dbReference>
<comment type="similarity">
    <text evidence="5">Belongs to the gluconokinase GntK/GntV family.</text>
</comment>
<dbReference type="GO" id="GO:0004616">
    <property type="term" value="F:phosphogluconate dehydrogenase (decarboxylating) activity"/>
    <property type="evidence" value="ECO:0007669"/>
    <property type="project" value="UniProtKB-EC"/>
</dbReference>
<evidence type="ECO:0000313" key="20">
    <source>
        <dbReference type="EMBL" id="PRY85308.1"/>
    </source>
</evidence>
<dbReference type="GO" id="GO:0019521">
    <property type="term" value="P:D-gluconate metabolic process"/>
    <property type="evidence" value="ECO:0007669"/>
    <property type="project" value="UniProtKB-KW"/>
</dbReference>
<organism evidence="20 21">
    <name type="scientific">Mongoliibacter ruber</name>
    <dbReference type="NCBI Taxonomy" id="1750599"/>
    <lineage>
        <taxon>Bacteria</taxon>
        <taxon>Pseudomonadati</taxon>
        <taxon>Bacteroidota</taxon>
        <taxon>Cytophagia</taxon>
        <taxon>Cytophagales</taxon>
        <taxon>Cyclobacteriaceae</taxon>
        <taxon>Mongoliibacter</taxon>
    </lineage>
</organism>
<dbReference type="InterPro" id="IPR031322">
    <property type="entry name" value="Shikimate/glucono_kinase"/>
</dbReference>
<dbReference type="Pfam" id="PF00393">
    <property type="entry name" value="6PGD"/>
    <property type="match status" value="1"/>
</dbReference>
<dbReference type="AlphaFoldDB" id="A0A2T0WF20"/>
<dbReference type="PANTHER" id="PTHR11811">
    <property type="entry name" value="6-PHOSPHOGLUCONATE DEHYDROGENASE"/>
    <property type="match status" value="1"/>
</dbReference>
<evidence type="ECO:0000256" key="3">
    <source>
        <dbReference type="ARBA" id="ARBA00004874"/>
    </source>
</evidence>
<comment type="function">
    <text evidence="1">Catalyzes the oxidative decarboxylation of 6-phosphogluconate to ribulose 5-phosphate and CO(2), with concomitant reduction of NADP to NADPH.</text>
</comment>
<evidence type="ECO:0000256" key="11">
    <source>
        <dbReference type="ARBA" id="ARBA00022840"/>
    </source>
</evidence>
<dbReference type="FunFam" id="1.10.1040.10:FF:000032">
    <property type="entry name" value="6-phosphogluconate dehydrogenase, decarboxylating"/>
    <property type="match status" value="1"/>
</dbReference>
<dbReference type="GO" id="GO:0006098">
    <property type="term" value="P:pentose-phosphate shunt"/>
    <property type="evidence" value="ECO:0007669"/>
    <property type="project" value="UniProtKB-UniPathway"/>
</dbReference>
<keyword evidence="13 18" id="KW-0560">Oxidoreductase</keyword>
<evidence type="ECO:0000256" key="10">
    <source>
        <dbReference type="ARBA" id="ARBA00022777"/>
    </source>
</evidence>
<keyword evidence="14 18" id="KW-0311">Gluconate utilization</keyword>
<evidence type="ECO:0000256" key="9">
    <source>
        <dbReference type="ARBA" id="ARBA00022741"/>
    </source>
</evidence>
<evidence type="ECO:0000256" key="7">
    <source>
        <dbReference type="ARBA" id="ARBA00018193"/>
    </source>
</evidence>
<evidence type="ECO:0000256" key="8">
    <source>
        <dbReference type="ARBA" id="ARBA00022679"/>
    </source>
</evidence>
<name>A0A2T0WF20_9BACT</name>
<dbReference type="EC" id="1.1.1.44" evidence="18"/>
<evidence type="ECO:0000256" key="17">
    <source>
        <dbReference type="ARBA" id="ARBA00048640"/>
    </source>
</evidence>
<dbReference type="NCBIfam" id="TIGR01313">
    <property type="entry name" value="therm_gnt_kin"/>
    <property type="match status" value="1"/>
</dbReference>
<keyword evidence="21" id="KW-1185">Reference proteome</keyword>
<dbReference type="NCBIfam" id="NF006765">
    <property type="entry name" value="PRK09287.1"/>
    <property type="match status" value="1"/>
</dbReference>
<dbReference type="InterPro" id="IPR006113">
    <property type="entry name" value="6PGDH_Gnd/GntZ"/>
</dbReference>
<evidence type="ECO:0000256" key="18">
    <source>
        <dbReference type="RuleBase" id="RU000485"/>
    </source>
</evidence>
<comment type="similarity">
    <text evidence="4 18">Belongs to the 6-phosphogluconate dehydrogenase family.</text>
</comment>
<dbReference type="SUPFAM" id="SSF51735">
    <property type="entry name" value="NAD(P)-binding Rossmann-fold domains"/>
    <property type="match status" value="1"/>
</dbReference>
<comment type="pathway">
    <text evidence="2">Carbohydrate acid metabolism.</text>
</comment>
<dbReference type="Gene3D" id="3.40.50.720">
    <property type="entry name" value="NAD(P)-binding Rossmann-like Domain"/>
    <property type="match status" value="1"/>
</dbReference>
<dbReference type="InterPro" id="IPR006001">
    <property type="entry name" value="Therm_gnt_kin"/>
</dbReference>
<evidence type="ECO:0000256" key="4">
    <source>
        <dbReference type="ARBA" id="ARBA00008419"/>
    </source>
</evidence>
<evidence type="ECO:0000259" key="19">
    <source>
        <dbReference type="SMART" id="SM01350"/>
    </source>
</evidence>
<dbReference type="InterPro" id="IPR036291">
    <property type="entry name" value="NAD(P)-bd_dom_sf"/>
</dbReference>
<keyword evidence="10" id="KW-0418">Kinase</keyword>
<dbReference type="GO" id="GO:0046316">
    <property type="term" value="F:gluconokinase activity"/>
    <property type="evidence" value="ECO:0007669"/>
    <property type="project" value="UniProtKB-EC"/>
</dbReference>
<dbReference type="PROSITE" id="PS00461">
    <property type="entry name" value="6PGD"/>
    <property type="match status" value="1"/>
</dbReference>
<keyword evidence="11" id="KW-0067">ATP-binding</keyword>
<evidence type="ECO:0000313" key="21">
    <source>
        <dbReference type="Proteomes" id="UP000238157"/>
    </source>
</evidence>
<dbReference type="RefSeq" id="WP_106135126.1">
    <property type="nucleotide sequence ID" value="NZ_PVTR01000013.1"/>
</dbReference>
<dbReference type="GO" id="GO:0050661">
    <property type="term" value="F:NADP binding"/>
    <property type="evidence" value="ECO:0007669"/>
    <property type="project" value="InterPro"/>
</dbReference>
<dbReference type="GO" id="GO:0005524">
    <property type="term" value="F:ATP binding"/>
    <property type="evidence" value="ECO:0007669"/>
    <property type="project" value="UniProtKB-KW"/>
</dbReference>
<dbReference type="Gene3D" id="1.20.5.320">
    <property type="entry name" value="6-Phosphogluconate Dehydrogenase, domain 3"/>
    <property type="match status" value="1"/>
</dbReference>
<keyword evidence="9" id="KW-0547">Nucleotide-binding</keyword>
<dbReference type="InterPro" id="IPR006114">
    <property type="entry name" value="6PGDH_C"/>
</dbReference>
<comment type="subunit">
    <text evidence="6">Homodimer.</text>
</comment>
<protein>
    <recommendedName>
        <fullName evidence="7 18">6-phosphogluconate dehydrogenase, decarboxylating</fullName>
        <ecNumber evidence="18">1.1.1.44</ecNumber>
    </recommendedName>
</protein>
<evidence type="ECO:0000256" key="1">
    <source>
        <dbReference type="ARBA" id="ARBA00002526"/>
    </source>
</evidence>
<dbReference type="CDD" id="cd02021">
    <property type="entry name" value="GntK"/>
    <property type="match status" value="1"/>
</dbReference>
<evidence type="ECO:0000256" key="16">
    <source>
        <dbReference type="ARBA" id="ARBA00048090"/>
    </source>
</evidence>
<dbReference type="InterPro" id="IPR008927">
    <property type="entry name" value="6-PGluconate_DH-like_C_sf"/>
</dbReference>
<gene>
    <name evidence="20" type="ORF">CLW00_11356</name>
</gene>
<keyword evidence="12 18" id="KW-0521">NADP</keyword>
<dbReference type="Pfam" id="PF01202">
    <property type="entry name" value="SKI"/>
    <property type="match status" value="1"/>
</dbReference>